<organism evidence="4 5">
    <name type="scientific">Tritonibacter mobilis F1926</name>
    <dbReference type="NCBI Taxonomy" id="1265309"/>
    <lineage>
        <taxon>Bacteria</taxon>
        <taxon>Pseudomonadati</taxon>
        <taxon>Pseudomonadota</taxon>
        <taxon>Alphaproteobacteria</taxon>
        <taxon>Rhodobacterales</taxon>
        <taxon>Paracoccaceae</taxon>
        <taxon>Tritonibacter</taxon>
    </lineage>
</organism>
<dbReference type="InterPro" id="IPR015126">
    <property type="entry name" value="Mu_I-gamma"/>
</dbReference>
<evidence type="ECO:0000256" key="1">
    <source>
        <dbReference type="SAM" id="MobiDB-lite"/>
    </source>
</evidence>
<reference evidence="4 5" key="1">
    <citation type="journal article" date="2016" name="ISME J.">
        <title>Global occurrence and heterogeneity of the Roseobacter-clade species Ruegeria mobilis.</title>
        <authorList>
            <person name="Sonnenschein E."/>
            <person name="Gram L."/>
        </authorList>
    </citation>
    <scope>NUCLEOTIDE SEQUENCE [LARGE SCALE GENOMIC DNA]</scope>
    <source>
        <strain evidence="4 5">F1926</strain>
    </source>
</reference>
<accession>A0A1B1A026</accession>
<protein>
    <submittedName>
        <fullName evidence="4">Transposase</fullName>
    </submittedName>
</protein>
<evidence type="ECO:0000259" key="3">
    <source>
        <dbReference type="PROSITE" id="PS51702"/>
    </source>
</evidence>
<evidence type="ECO:0000313" key="4">
    <source>
        <dbReference type="EMBL" id="ANP39922.1"/>
    </source>
</evidence>
<dbReference type="GO" id="GO:0003677">
    <property type="term" value="F:DNA binding"/>
    <property type="evidence" value="ECO:0007669"/>
    <property type="project" value="InterPro"/>
</dbReference>
<feature type="domain" description="Integrase catalytic" evidence="2">
    <location>
        <begin position="241"/>
        <end position="458"/>
    </location>
</feature>
<dbReference type="PROSITE" id="PS51702">
    <property type="entry name" value="HTH_MU"/>
    <property type="match status" value="1"/>
</dbReference>
<dbReference type="Gene3D" id="3.30.420.10">
    <property type="entry name" value="Ribonuclease H-like superfamily/Ribonuclease H"/>
    <property type="match status" value="1"/>
</dbReference>
<dbReference type="RefSeq" id="WP_005615272.1">
    <property type="nucleotide sequence ID" value="NZ_CP015230.1"/>
</dbReference>
<dbReference type="Pfam" id="PF02914">
    <property type="entry name" value="DDE_2"/>
    <property type="match status" value="1"/>
</dbReference>
<dbReference type="InterPro" id="IPR003314">
    <property type="entry name" value="Mu-type_HTH"/>
</dbReference>
<dbReference type="SUPFAM" id="SSF46689">
    <property type="entry name" value="Homeodomain-like"/>
    <property type="match status" value="2"/>
</dbReference>
<dbReference type="AlphaFoldDB" id="A0A1B1A026"/>
<dbReference type="InterPro" id="IPR036397">
    <property type="entry name" value="RNaseH_sf"/>
</dbReference>
<feature type="domain" description="HTH Mu-type" evidence="3">
    <location>
        <begin position="7"/>
        <end position="78"/>
    </location>
</feature>
<dbReference type="Proteomes" id="UP000013243">
    <property type="component" value="Chromosome"/>
</dbReference>
<dbReference type="SUPFAM" id="SSF53098">
    <property type="entry name" value="Ribonuclease H-like"/>
    <property type="match status" value="1"/>
</dbReference>
<dbReference type="Gene3D" id="1.10.10.60">
    <property type="entry name" value="Homeodomain-like"/>
    <property type="match status" value="2"/>
</dbReference>
<feature type="compositionally biased region" description="Basic and acidic residues" evidence="1">
    <location>
        <begin position="32"/>
        <end position="42"/>
    </location>
</feature>
<dbReference type="PROSITE" id="PS50994">
    <property type="entry name" value="INTEGRASE"/>
    <property type="match status" value="1"/>
</dbReference>
<evidence type="ECO:0000259" key="2">
    <source>
        <dbReference type="PROSITE" id="PS50994"/>
    </source>
</evidence>
<feature type="region of interest" description="Disordered" evidence="1">
    <location>
        <begin position="19"/>
        <end position="49"/>
    </location>
</feature>
<dbReference type="InterPro" id="IPR015378">
    <property type="entry name" value="Transposase-like_Mu_C"/>
</dbReference>
<name>A0A1B1A026_9RHOB</name>
<gene>
    <name evidence="4" type="ORF">K529_004010</name>
</gene>
<dbReference type="InterPro" id="IPR009004">
    <property type="entry name" value="Transposase_Mu_C"/>
</dbReference>
<dbReference type="OrthoDB" id="5287589at2"/>
<dbReference type="Pfam" id="PF09039">
    <property type="entry name" value="HTH_Tnp_Mu_2"/>
    <property type="match status" value="1"/>
</dbReference>
<dbReference type="InterPro" id="IPR009061">
    <property type="entry name" value="DNA-bd_dom_put_sf"/>
</dbReference>
<dbReference type="Pfam" id="PF02316">
    <property type="entry name" value="HTH_Tnp_Mu_1"/>
    <property type="match status" value="1"/>
</dbReference>
<dbReference type="Gene3D" id="2.30.30.130">
    <property type="entry name" value="Transposase, Mu, C-terminal"/>
    <property type="match status" value="1"/>
</dbReference>
<evidence type="ECO:0000313" key="5">
    <source>
        <dbReference type="Proteomes" id="UP000013243"/>
    </source>
</evidence>
<dbReference type="InterPro" id="IPR004189">
    <property type="entry name" value="Phage_Mu_transposase"/>
</dbReference>
<dbReference type="GO" id="GO:0015074">
    <property type="term" value="P:DNA integration"/>
    <property type="evidence" value="ECO:0007669"/>
    <property type="project" value="InterPro"/>
</dbReference>
<dbReference type="Pfam" id="PF09299">
    <property type="entry name" value="Mu-transpos_C"/>
    <property type="match status" value="1"/>
</dbReference>
<dbReference type="GO" id="GO:0004803">
    <property type="term" value="F:transposase activity"/>
    <property type="evidence" value="ECO:0007669"/>
    <property type="project" value="InterPro"/>
</dbReference>
<feature type="region of interest" description="Disordered" evidence="1">
    <location>
        <begin position="605"/>
        <end position="627"/>
    </location>
</feature>
<dbReference type="InterPro" id="IPR009057">
    <property type="entry name" value="Homeodomain-like_sf"/>
</dbReference>
<dbReference type="GO" id="GO:0006313">
    <property type="term" value="P:DNA transposition"/>
    <property type="evidence" value="ECO:0007669"/>
    <property type="project" value="InterPro"/>
</dbReference>
<dbReference type="EMBL" id="CP015230">
    <property type="protein sequence ID" value="ANP39922.1"/>
    <property type="molecule type" value="Genomic_DNA"/>
</dbReference>
<dbReference type="InterPro" id="IPR001584">
    <property type="entry name" value="Integrase_cat-core"/>
</dbReference>
<dbReference type="InterPro" id="IPR012337">
    <property type="entry name" value="RNaseH-like_sf"/>
</dbReference>
<dbReference type="InterPro" id="IPR036388">
    <property type="entry name" value="WH-like_DNA-bd_sf"/>
</dbReference>
<dbReference type="STRING" id="1265309.K529_004010"/>
<sequence length="702" mass="79536">METPTQEWWSAAEIADARLPDLPTTKRKVNQRAKDEGWDRQPGKIRRRKGKGGGLEYHYSLFPIRARLSLIEQPAEEPEPKRSREAAWADFDSLNANAKSKAELRLQAVRLAAECEGAGMTRSAAVAAVALRVDASEKSIWNWLSLIEGVAEADWLAYLAPKPTGGRGKVAPLDPEFFALIRSDWLRLEAPSLTSCYDRAKRVAKKEGLPIAPIHRVRKAIKEKVSKPTEIFLRKGAEALRRYYPHQDRDKSALSALECICGDYHKFDVFVRWPGEALPVRVQGVFFSDIYSGKILSWRLSLTANSHTVKLALGDLIERYGIPDAALLDNGREFASKAITAGTEKRFRFNVLKDDAPGLLPLLGVNVHWATPYSGQSKPIERAFRDLCDRVAKHPAFEGAYTGNKPDAKPENYGNRAVPLEEFIAVLTEEIEDHNAREGRRSEIAFGRSFNQVFEASYKSRPIRKATEEQRRLWLMGAEGLNASAKNGELKLMGSRYWAEWMYRIAGQKVVGRFDPDNLHAGLHVYDLEGQYIGHAACVERGDFLGVEDARELARKRNRFIRAAKEEARASREYSAAEIAARLRAAGQDLQPDALPEAEVIRLVTPHDKAPKTPRLQQTNHDQDQDHENRLEAQIARLEDRRKPQPNDDDPEVQFNRCIELERLDAEGHPLTEEQRNFMQDYQRSAQYRSFLRMRKALGSDE</sequence>
<dbReference type="Gene3D" id="1.10.10.10">
    <property type="entry name" value="Winged helix-like DNA-binding domain superfamily/Winged helix DNA-binding domain"/>
    <property type="match status" value="1"/>
</dbReference>
<dbReference type="SUPFAM" id="SSF50610">
    <property type="entry name" value="mu transposase, C-terminal domain"/>
    <property type="match status" value="1"/>
</dbReference>
<dbReference type="SUPFAM" id="SSF46955">
    <property type="entry name" value="Putative DNA-binding domain"/>
    <property type="match status" value="1"/>
</dbReference>
<dbReference type="KEGG" id="rmb:K529_004010"/>
<dbReference type="GeneID" id="28248968"/>
<proteinExistence type="predicted"/>